<dbReference type="InterPro" id="IPR050109">
    <property type="entry name" value="HTH-type_TetR-like_transc_reg"/>
</dbReference>
<evidence type="ECO:0000256" key="3">
    <source>
        <dbReference type="ARBA" id="ARBA00023163"/>
    </source>
</evidence>
<dbReference type="PRINTS" id="PR00455">
    <property type="entry name" value="HTHTETR"/>
</dbReference>
<evidence type="ECO:0000256" key="4">
    <source>
        <dbReference type="PROSITE-ProRule" id="PRU00335"/>
    </source>
</evidence>
<dbReference type="PROSITE" id="PS50977">
    <property type="entry name" value="HTH_TETR_2"/>
    <property type="match status" value="1"/>
</dbReference>
<dbReference type="PANTHER" id="PTHR30055:SF148">
    <property type="entry name" value="TETR-FAMILY TRANSCRIPTIONAL REGULATOR"/>
    <property type="match status" value="1"/>
</dbReference>
<feature type="DNA-binding region" description="H-T-H motif" evidence="4">
    <location>
        <begin position="57"/>
        <end position="76"/>
    </location>
</feature>
<dbReference type="PANTHER" id="PTHR30055">
    <property type="entry name" value="HTH-TYPE TRANSCRIPTIONAL REGULATOR RUTR"/>
    <property type="match status" value="1"/>
</dbReference>
<comment type="caution">
    <text evidence="7">The sequence shown here is derived from an EMBL/GenBank/DDBJ whole genome shotgun (WGS) entry which is preliminary data.</text>
</comment>
<dbReference type="EMBL" id="WHPN01000293">
    <property type="protein sequence ID" value="KAF4408024.1"/>
    <property type="molecule type" value="Genomic_DNA"/>
</dbReference>
<evidence type="ECO:0000259" key="6">
    <source>
        <dbReference type="PROSITE" id="PS50977"/>
    </source>
</evidence>
<keyword evidence="8" id="KW-1185">Reference proteome</keyword>
<dbReference type="InterPro" id="IPR001647">
    <property type="entry name" value="HTH_TetR"/>
</dbReference>
<protein>
    <submittedName>
        <fullName evidence="7">TetR/AcrR family transcriptional regulator</fullName>
    </submittedName>
</protein>
<dbReference type="InterPro" id="IPR009057">
    <property type="entry name" value="Homeodomain-like_sf"/>
</dbReference>
<evidence type="ECO:0000313" key="8">
    <source>
        <dbReference type="Proteomes" id="UP000621266"/>
    </source>
</evidence>
<sequence>MRTVDPAVRGERGRPVARAGREPGQAASTRRRGAALEEAILRAAAEVLRESGVPGLTMDEVARRAGTNKNALYRRWPNRVALGVAAYRRLAAARTAPPDTGSLRGDTLEMLRRANSTWSSPYGEILRGLIAAAGGTPELLAQLRDPAADGAHEAAWLTLLGRAVARGEAAPEALHPRVAYVPMALLRNEYVTLGTPAVADAVLTEIADEVFLPLVRGRGPQGGTPAPQAPPRA</sequence>
<dbReference type="Gene3D" id="1.10.357.10">
    <property type="entry name" value="Tetracycline Repressor, domain 2"/>
    <property type="match status" value="1"/>
</dbReference>
<evidence type="ECO:0000313" key="7">
    <source>
        <dbReference type="EMBL" id="KAF4408024.1"/>
    </source>
</evidence>
<reference evidence="7 8" key="1">
    <citation type="submission" date="2019-10" db="EMBL/GenBank/DDBJ databases">
        <title>Streptomyces tenebrisbrunneis sp.nov., an endogenous actinomycete isolated from of Lycium ruthenicum.</title>
        <authorList>
            <person name="Ma L."/>
        </authorList>
    </citation>
    <scope>NUCLEOTIDE SEQUENCE [LARGE SCALE GENOMIC DNA]</scope>
    <source>
        <strain evidence="7 8">TRM 66187</strain>
    </source>
</reference>
<accession>A0ABQ7FG67</accession>
<evidence type="ECO:0000256" key="5">
    <source>
        <dbReference type="SAM" id="MobiDB-lite"/>
    </source>
</evidence>
<dbReference type="Pfam" id="PF16859">
    <property type="entry name" value="TetR_C_11"/>
    <property type="match status" value="1"/>
</dbReference>
<dbReference type="Gene3D" id="1.10.10.60">
    <property type="entry name" value="Homeodomain-like"/>
    <property type="match status" value="1"/>
</dbReference>
<name>A0ABQ7FG67_9ACTN</name>
<feature type="domain" description="HTH tetR-type" evidence="6">
    <location>
        <begin position="34"/>
        <end position="94"/>
    </location>
</feature>
<dbReference type="InterPro" id="IPR011075">
    <property type="entry name" value="TetR_C"/>
</dbReference>
<dbReference type="InterPro" id="IPR036271">
    <property type="entry name" value="Tet_transcr_reg_TetR-rel_C_sf"/>
</dbReference>
<gene>
    <name evidence="7" type="ORF">GCU69_16795</name>
</gene>
<keyword evidence="2 4" id="KW-0238">DNA-binding</keyword>
<proteinExistence type="predicted"/>
<feature type="region of interest" description="Disordered" evidence="5">
    <location>
        <begin position="1"/>
        <end position="32"/>
    </location>
</feature>
<dbReference type="Pfam" id="PF00440">
    <property type="entry name" value="TetR_N"/>
    <property type="match status" value="1"/>
</dbReference>
<organism evidence="7 8">
    <name type="scientific">Streptomyces lycii</name>
    <dbReference type="NCBI Taxonomy" id="2654337"/>
    <lineage>
        <taxon>Bacteria</taxon>
        <taxon>Bacillati</taxon>
        <taxon>Actinomycetota</taxon>
        <taxon>Actinomycetes</taxon>
        <taxon>Kitasatosporales</taxon>
        <taxon>Streptomycetaceae</taxon>
        <taxon>Streptomyces</taxon>
    </lineage>
</organism>
<dbReference type="Proteomes" id="UP000621266">
    <property type="component" value="Unassembled WGS sequence"/>
</dbReference>
<evidence type="ECO:0000256" key="1">
    <source>
        <dbReference type="ARBA" id="ARBA00023015"/>
    </source>
</evidence>
<dbReference type="SUPFAM" id="SSF48498">
    <property type="entry name" value="Tetracyclin repressor-like, C-terminal domain"/>
    <property type="match status" value="1"/>
</dbReference>
<evidence type="ECO:0000256" key="2">
    <source>
        <dbReference type="ARBA" id="ARBA00023125"/>
    </source>
</evidence>
<keyword evidence="1" id="KW-0805">Transcription regulation</keyword>
<keyword evidence="3" id="KW-0804">Transcription</keyword>
<dbReference type="SUPFAM" id="SSF46689">
    <property type="entry name" value="Homeodomain-like"/>
    <property type="match status" value="1"/>
</dbReference>